<sequence>MVYKYGGISYKFLVGLISKGDIILQANPKVVPEEEIQPPAIPQSINHQANQPLEVNYENNGFINGICQQKVIKDFKDVATDMLEKEKQIAALERENKLLRERVDAQEH</sequence>
<dbReference type="AlphaFoldDB" id="D3BDQ5"/>
<dbReference type="GeneID" id="31362338"/>
<dbReference type="RefSeq" id="XP_020432156.1">
    <property type="nucleotide sequence ID" value="XM_020577708.1"/>
</dbReference>
<accession>D3BDQ5</accession>
<evidence type="ECO:0000313" key="2">
    <source>
        <dbReference type="EMBL" id="EFA80036.1"/>
    </source>
</evidence>
<organism evidence="2 3">
    <name type="scientific">Heterostelium pallidum (strain ATCC 26659 / Pp 5 / PN500)</name>
    <name type="common">Cellular slime mold</name>
    <name type="synonym">Polysphondylium pallidum</name>
    <dbReference type="NCBI Taxonomy" id="670386"/>
    <lineage>
        <taxon>Eukaryota</taxon>
        <taxon>Amoebozoa</taxon>
        <taxon>Evosea</taxon>
        <taxon>Eumycetozoa</taxon>
        <taxon>Dictyostelia</taxon>
        <taxon>Acytosteliales</taxon>
        <taxon>Acytosteliaceae</taxon>
        <taxon>Heterostelium</taxon>
    </lineage>
</organism>
<proteinExistence type="predicted"/>
<name>D3BDQ5_HETP5</name>
<keyword evidence="1" id="KW-0175">Coiled coil</keyword>
<feature type="coiled-coil region" evidence="1">
    <location>
        <begin position="75"/>
        <end position="102"/>
    </location>
</feature>
<comment type="caution">
    <text evidence="2">The sequence shown here is derived from an EMBL/GenBank/DDBJ whole genome shotgun (WGS) entry which is preliminary data.</text>
</comment>
<reference evidence="2 3" key="1">
    <citation type="journal article" date="2011" name="Genome Res.">
        <title>Phylogeny-wide analysis of social amoeba genomes highlights ancient origins for complex intercellular communication.</title>
        <authorList>
            <person name="Heidel A.J."/>
            <person name="Lawal H.M."/>
            <person name="Felder M."/>
            <person name="Schilde C."/>
            <person name="Helps N.R."/>
            <person name="Tunggal B."/>
            <person name="Rivero F."/>
            <person name="John U."/>
            <person name="Schleicher M."/>
            <person name="Eichinger L."/>
            <person name="Platzer M."/>
            <person name="Noegel A.A."/>
            <person name="Schaap P."/>
            <person name="Gloeckner G."/>
        </authorList>
    </citation>
    <scope>NUCLEOTIDE SEQUENCE [LARGE SCALE GENOMIC DNA]</scope>
    <source>
        <strain evidence="3">ATCC 26659 / Pp 5 / PN500</strain>
    </source>
</reference>
<keyword evidence="3" id="KW-1185">Reference proteome</keyword>
<evidence type="ECO:0000313" key="3">
    <source>
        <dbReference type="Proteomes" id="UP000001396"/>
    </source>
</evidence>
<dbReference type="Proteomes" id="UP000001396">
    <property type="component" value="Unassembled WGS sequence"/>
</dbReference>
<protein>
    <submittedName>
        <fullName evidence="2">Uncharacterized protein</fullName>
    </submittedName>
</protein>
<gene>
    <name evidence="2" type="ORF">PPL_06857</name>
</gene>
<dbReference type="EMBL" id="ADBJ01000031">
    <property type="protein sequence ID" value="EFA80036.1"/>
    <property type="molecule type" value="Genomic_DNA"/>
</dbReference>
<dbReference type="InParanoid" id="D3BDQ5"/>
<evidence type="ECO:0000256" key="1">
    <source>
        <dbReference type="SAM" id="Coils"/>
    </source>
</evidence>